<dbReference type="PANTHER" id="PTHR11614">
    <property type="entry name" value="PHOSPHOLIPASE-RELATED"/>
    <property type="match status" value="1"/>
</dbReference>
<dbReference type="AlphaFoldDB" id="A0A7C9HVQ7"/>
<evidence type="ECO:0000313" key="2">
    <source>
        <dbReference type="EMBL" id="MUV15731.1"/>
    </source>
</evidence>
<feature type="domain" description="Serine aminopeptidase S33" evidence="1">
    <location>
        <begin position="113"/>
        <end position="337"/>
    </location>
</feature>
<protein>
    <submittedName>
        <fullName evidence="2">Alpha/beta fold hydrolase</fullName>
    </submittedName>
</protein>
<reference evidence="2 3" key="1">
    <citation type="submission" date="2019-12" db="EMBL/GenBank/DDBJ databases">
        <authorList>
            <person name="Xu J."/>
        </authorList>
    </citation>
    <scope>NUCLEOTIDE SEQUENCE [LARGE SCALE GENOMIC DNA]</scope>
    <source>
        <strain evidence="2 3">HX-5-24</strain>
    </source>
</reference>
<accession>A0A7C9HVQ7</accession>
<keyword evidence="3" id="KW-1185">Reference proteome</keyword>
<proteinExistence type="predicted"/>
<gene>
    <name evidence="2" type="ORF">GN331_16130</name>
</gene>
<dbReference type="Gene3D" id="3.40.50.1820">
    <property type="entry name" value="alpha/beta hydrolase"/>
    <property type="match status" value="1"/>
</dbReference>
<dbReference type="RefSeq" id="WP_156643318.1">
    <property type="nucleotide sequence ID" value="NZ_WOXT01000006.1"/>
</dbReference>
<dbReference type="EMBL" id="WOXT01000006">
    <property type="protein sequence ID" value="MUV15731.1"/>
    <property type="molecule type" value="Genomic_DNA"/>
</dbReference>
<evidence type="ECO:0000313" key="3">
    <source>
        <dbReference type="Proteomes" id="UP000479692"/>
    </source>
</evidence>
<comment type="caution">
    <text evidence="2">The sequence shown here is derived from an EMBL/GenBank/DDBJ whole genome shotgun (WGS) entry which is preliminary data.</text>
</comment>
<dbReference type="InterPro" id="IPR029058">
    <property type="entry name" value="AB_hydrolase_fold"/>
</dbReference>
<sequence length="484" mass="53584">MRALARRLAAIALLLLLALFALRAWQSTQGPRLQAWHKIVPTELDADDIRHADWNRYLAAESRMFDQVHRDLQQKMKPEDRTPINRYNDGSLASQMAFGQDWNRSWMLMPVEQPRGVAVLLHGLTDAPYSMRSLAELYRSEGFIAIVPRMPGHGTVPAGLTREGRKEWEATVEMAMAEATRRAGGRLPVHLVGYSNGGALALLHVMRRISNGERSDVQRIVLLSPMIEVNAFARYAGLAGVPAFFTRYAQSAWLDVLPEFNAFKYNSFPVRAARESYLVTSDLQAAMEAVVARRAMGQVPPILAFQSVVDDTVTAQAVMTRVFDRLPANGSELVLYDVHRGRVIDPILRPTATAWIRNAFKLPRNYTLTIIGTASENDPAAVARSRPAGSSDIQARPLGVSYPGDLYSLSHVALPFPAEDPLYGNRPSGLRVLQLGNVAVRGERNTLAVSQDSLNRLTWNPFYADMAARIEATITASERGTSSP</sequence>
<evidence type="ECO:0000259" key="1">
    <source>
        <dbReference type="Pfam" id="PF12146"/>
    </source>
</evidence>
<name>A0A7C9HVQ7_9GAMM</name>
<dbReference type="GO" id="GO:0016787">
    <property type="term" value="F:hydrolase activity"/>
    <property type="evidence" value="ECO:0007669"/>
    <property type="project" value="UniProtKB-KW"/>
</dbReference>
<dbReference type="SUPFAM" id="SSF53474">
    <property type="entry name" value="alpha/beta-Hydrolases"/>
    <property type="match status" value="1"/>
</dbReference>
<dbReference type="Proteomes" id="UP000479692">
    <property type="component" value="Unassembled WGS sequence"/>
</dbReference>
<keyword evidence="2" id="KW-0378">Hydrolase</keyword>
<organism evidence="2 3">
    <name type="scientific">Noviluteimonas gilva</name>
    <dbReference type="NCBI Taxonomy" id="2682097"/>
    <lineage>
        <taxon>Bacteria</taxon>
        <taxon>Pseudomonadati</taxon>
        <taxon>Pseudomonadota</taxon>
        <taxon>Gammaproteobacteria</taxon>
        <taxon>Lysobacterales</taxon>
        <taxon>Lysobacteraceae</taxon>
        <taxon>Noviluteimonas</taxon>
    </lineage>
</organism>
<dbReference type="InterPro" id="IPR022742">
    <property type="entry name" value="Hydrolase_4"/>
</dbReference>
<dbReference type="Pfam" id="PF12146">
    <property type="entry name" value="Hydrolase_4"/>
    <property type="match status" value="1"/>
</dbReference>
<dbReference type="InterPro" id="IPR051044">
    <property type="entry name" value="MAG_DAG_Lipase"/>
</dbReference>